<dbReference type="Gene3D" id="3.30.9.10">
    <property type="entry name" value="D-Amino Acid Oxidase, subunit A, domain 2"/>
    <property type="match status" value="1"/>
</dbReference>
<reference evidence="6" key="1">
    <citation type="journal article" date="2020" name="Stud. Mycol.">
        <title>101 Dothideomycetes genomes: a test case for predicting lifestyles and emergence of pathogens.</title>
        <authorList>
            <person name="Haridas S."/>
            <person name="Albert R."/>
            <person name="Binder M."/>
            <person name="Bloem J."/>
            <person name="Labutti K."/>
            <person name="Salamov A."/>
            <person name="Andreopoulos B."/>
            <person name="Baker S."/>
            <person name="Barry K."/>
            <person name="Bills G."/>
            <person name="Bluhm B."/>
            <person name="Cannon C."/>
            <person name="Castanera R."/>
            <person name="Culley D."/>
            <person name="Daum C."/>
            <person name="Ezra D."/>
            <person name="Gonzalez J."/>
            <person name="Henrissat B."/>
            <person name="Kuo A."/>
            <person name="Liang C."/>
            <person name="Lipzen A."/>
            <person name="Lutzoni F."/>
            <person name="Magnuson J."/>
            <person name="Mondo S."/>
            <person name="Nolan M."/>
            <person name="Ohm R."/>
            <person name="Pangilinan J."/>
            <person name="Park H.-J."/>
            <person name="Ramirez L."/>
            <person name="Alfaro M."/>
            <person name="Sun H."/>
            <person name="Tritt A."/>
            <person name="Yoshinaga Y."/>
            <person name="Zwiers L.-H."/>
            <person name="Turgeon B."/>
            <person name="Goodwin S."/>
            <person name="Spatafora J."/>
            <person name="Crous P."/>
            <person name="Grigoriev I."/>
        </authorList>
    </citation>
    <scope>NUCLEOTIDE SEQUENCE</scope>
    <source>
        <strain evidence="6">CBS 116005</strain>
    </source>
</reference>
<evidence type="ECO:0000313" key="7">
    <source>
        <dbReference type="Proteomes" id="UP000799436"/>
    </source>
</evidence>
<accession>A0A6G1LMY4</accession>
<dbReference type="OrthoDB" id="2096480at2759"/>
<keyword evidence="7" id="KW-1185">Reference proteome</keyword>
<dbReference type="AlphaFoldDB" id="A0A6G1LMY4"/>
<evidence type="ECO:0000256" key="4">
    <source>
        <dbReference type="ARBA" id="ARBA00023002"/>
    </source>
</evidence>
<dbReference type="Gene3D" id="3.40.30.120">
    <property type="match status" value="1"/>
</dbReference>
<sequence>MADYIDVPVVIVGGGGCGLSLSIFLSNYHIDHVLFERHPSTSFLPKAHYLNQRTMEIFREHGVASAIRSVGCPIHHMSRTQWRTSLGGSRSFDGRVIGSVPAFGGQVGTPEYETYRNDSAELSSNLPLLRLEPVLRDIASKRNPGKVLFSHEVQEIVKEPDHVIVHVRDADGNVTRYRSQYLVGADGGKTVGPQIGVQMEGPKKIVDFVSTHFKADLSAYWDDRTLICHFINPEGESMVHFDCGALVQMGPTWGRKSEEWTLHFGFPVTDSKRFDTDALPDRIRHLLKIPDLQMEVLRVSHWELERTLASKYQEGRIFIAGDAAHKRPPTTGLGLNTAIEDALNLAWKLALVVKGHADMSLVNTYEAERRPVGLRNCDWGLFTFSNMPILQAAVGLIPDSLDYNVTRFERIFEDSEYGRNARHQIQRVISTQDIEFAAHNMELGFVYEQGAVVPDGTAAPKQDPGGRLYEPTTRPGSRLPHAWVEMDAQVVSTHDIVGSDQFLLLTDETGCDFWKAAAKAVSQSSGMPLTVAAIKAYSHTKRTDCFFDHDDMWVKFRGHEDGGALLVRPDNFVAWRSARLPHDPSVELLKALTSVCGRAGSTHMNGMNGAK</sequence>
<dbReference type="Pfam" id="PF21274">
    <property type="entry name" value="Rng_hyd_C"/>
    <property type="match status" value="1"/>
</dbReference>
<dbReference type="InterPro" id="IPR050641">
    <property type="entry name" value="RIFMO-like"/>
</dbReference>
<dbReference type="PANTHER" id="PTHR43004:SF19">
    <property type="entry name" value="BINDING MONOOXYGENASE, PUTATIVE (JCVI)-RELATED"/>
    <property type="match status" value="1"/>
</dbReference>
<name>A0A6G1LMY4_9PEZI</name>
<keyword evidence="2" id="KW-0285">Flavoprotein</keyword>
<dbReference type="InterPro" id="IPR002938">
    <property type="entry name" value="FAD-bd"/>
</dbReference>
<dbReference type="GO" id="GO:0071949">
    <property type="term" value="F:FAD binding"/>
    <property type="evidence" value="ECO:0007669"/>
    <property type="project" value="InterPro"/>
</dbReference>
<evidence type="ECO:0000256" key="3">
    <source>
        <dbReference type="ARBA" id="ARBA00022827"/>
    </source>
</evidence>
<dbReference type="PRINTS" id="PR00420">
    <property type="entry name" value="RNGMNOXGNASE"/>
</dbReference>
<dbReference type="SUPFAM" id="SSF51905">
    <property type="entry name" value="FAD/NAD(P)-binding domain"/>
    <property type="match status" value="1"/>
</dbReference>
<keyword evidence="4" id="KW-0560">Oxidoreductase</keyword>
<evidence type="ECO:0000256" key="1">
    <source>
        <dbReference type="ARBA" id="ARBA00001974"/>
    </source>
</evidence>
<dbReference type="Pfam" id="PF01494">
    <property type="entry name" value="FAD_binding_3"/>
    <property type="match status" value="1"/>
</dbReference>
<evidence type="ECO:0000313" key="6">
    <source>
        <dbReference type="EMBL" id="KAF2774166.1"/>
    </source>
</evidence>
<dbReference type="Proteomes" id="UP000799436">
    <property type="component" value="Unassembled WGS sequence"/>
</dbReference>
<comment type="cofactor">
    <cofactor evidence="1">
        <name>FAD</name>
        <dbReference type="ChEBI" id="CHEBI:57692"/>
    </cofactor>
</comment>
<protein>
    <submittedName>
        <fullName evidence="6">Aromatic ring hydroxylase</fullName>
    </submittedName>
</protein>
<feature type="domain" description="FAD-binding" evidence="5">
    <location>
        <begin position="6"/>
        <end position="378"/>
    </location>
</feature>
<keyword evidence="3" id="KW-0274">FAD</keyword>
<evidence type="ECO:0000256" key="2">
    <source>
        <dbReference type="ARBA" id="ARBA00022630"/>
    </source>
</evidence>
<dbReference type="InterPro" id="IPR036188">
    <property type="entry name" value="FAD/NAD-bd_sf"/>
</dbReference>
<dbReference type="EMBL" id="ML995808">
    <property type="protein sequence ID" value="KAF2774166.1"/>
    <property type="molecule type" value="Genomic_DNA"/>
</dbReference>
<dbReference type="PANTHER" id="PTHR43004">
    <property type="entry name" value="TRK SYSTEM POTASSIUM UPTAKE PROTEIN"/>
    <property type="match status" value="1"/>
</dbReference>
<dbReference type="GO" id="GO:0016709">
    <property type="term" value="F:oxidoreductase activity, acting on paired donors, with incorporation or reduction of molecular oxygen, NAD(P)H as one donor, and incorporation of one atom of oxygen"/>
    <property type="evidence" value="ECO:0007669"/>
    <property type="project" value="UniProtKB-ARBA"/>
</dbReference>
<gene>
    <name evidence="6" type="ORF">EJ03DRAFT_303612</name>
</gene>
<proteinExistence type="predicted"/>
<evidence type="ECO:0000259" key="5">
    <source>
        <dbReference type="Pfam" id="PF01494"/>
    </source>
</evidence>
<organism evidence="6 7">
    <name type="scientific">Teratosphaeria nubilosa</name>
    <dbReference type="NCBI Taxonomy" id="161662"/>
    <lineage>
        <taxon>Eukaryota</taxon>
        <taxon>Fungi</taxon>
        <taxon>Dikarya</taxon>
        <taxon>Ascomycota</taxon>
        <taxon>Pezizomycotina</taxon>
        <taxon>Dothideomycetes</taxon>
        <taxon>Dothideomycetidae</taxon>
        <taxon>Mycosphaerellales</taxon>
        <taxon>Teratosphaeriaceae</taxon>
        <taxon>Teratosphaeria</taxon>
    </lineage>
</organism>
<dbReference type="Gene3D" id="3.50.50.60">
    <property type="entry name" value="FAD/NAD(P)-binding domain"/>
    <property type="match status" value="1"/>
</dbReference>